<proteinExistence type="predicted"/>
<dbReference type="Proteomes" id="UP000198921">
    <property type="component" value="Unassembled WGS sequence"/>
</dbReference>
<evidence type="ECO:0008006" key="3">
    <source>
        <dbReference type="Google" id="ProtNLM"/>
    </source>
</evidence>
<name>A0A1H3I9M6_9ACTN</name>
<sequence length="212" mass="22311">MSVWLLVHPPLLGPAVLQPLAEELRRRGDTVAVPDLRAAVATAPGWPQRWVSAAAAAGPAEVVVGFSGAGIVLPAVAAAAGARRVVWLDAVLPTGTWPEEIRELTGPRVRDGRIADWTTWWGPDAMTGLVPDERVRTAVLAEGHELPADFYDVAVPVPGEWPDDDVRYVHLSAAYGAEAAAARARGWTVVGDGTGAHLDVANDPGRVAHLLG</sequence>
<dbReference type="STRING" id="1137993.SAMN05660209_02441"/>
<dbReference type="OrthoDB" id="2972445at2"/>
<dbReference type="EMBL" id="FNOT01000005">
    <property type="protein sequence ID" value="SDY23949.1"/>
    <property type="molecule type" value="Genomic_DNA"/>
</dbReference>
<gene>
    <name evidence="1" type="ORF">SAMN05660209_02441</name>
</gene>
<reference evidence="2" key="1">
    <citation type="submission" date="2016-10" db="EMBL/GenBank/DDBJ databases">
        <authorList>
            <person name="Varghese N."/>
            <person name="Submissions S."/>
        </authorList>
    </citation>
    <scope>NUCLEOTIDE SEQUENCE [LARGE SCALE GENOMIC DNA]</scope>
    <source>
        <strain evidence="2">DSM 45422</strain>
    </source>
</reference>
<protein>
    <recommendedName>
        <fullName evidence="3">Alpha/beta hydrolase family protein</fullName>
    </recommendedName>
</protein>
<evidence type="ECO:0000313" key="2">
    <source>
        <dbReference type="Proteomes" id="UP000198921"/>
    </source>
</evidence>
<evidence type="ECO:0000313" key="1">
    <source>
        <dbReference type="EMBL" id="SDY23949.1"/>
    </source>
</evidence>
<dbReference type="RefSeq" id="WP_091155965.1">
    <property type="nucleotide sequence ID" value="NZ_FNOT01000005.1"/>
</dbReference>
<organism evidence="1 2">
    <name type="scientific">Geodermatophilus africanus</name>
    <dbReference type="NCBI Taxonomy" id="1137993"/>
    <lineage>
        <taxon>Bacteria</taxon>
        <taxon>Bacillati</taxon>
        <taxon>Actinomycetota</taxon>
        <taxon>Actinomycetes</taxon>
        <taxon>Geodermatophilales</taxon>
        <taxon>Geodermatophilaceae</taxon>
        <taxon>Geodermatophilus</taxon>
    </lineage>
</organism>
<accession>A0A1H3I9M6</accession>
<keyword evidence="2" id="KW-1185">Reference proteome</keyword>
<dbReference type="AlphaFoldDB" id="A0A1H3I9M6"/>